<evidence type="ECO:0000256" key="2">
    <source>
        <dbReference type="ARBA" id="ARBA00022723"/>
    </source>
</evidence>
<evidence type="ECO:0000313" key="10">
    <source>
        <dbReference type="RefSeq" id="XP_034237337.1"/>
    </source>
</evidence>
<evidence type="ECO:0000256" key="5">
    <source>
        <dbReference type="ARBA" id="ARBA00023015"/>
    </source>
</evidence>
<keyword evidence="9" id="KW-1185">Reference proteome</keyword>
<keyword evidence="2" id="KW-0479">Metal-binding</keyword>
<evidence type="ECO:0000256" key="1">
    <source>
        <dbReference type="ARBA" id="ARBA00004123"/>
    </source>
</evidence>
<dbReference type="PROSITE" id="PS00028">
    <property type="entry name" value="ZINC_FINGER_C2H2_1"/>
    <property type="match status" value="3"/>
</dbReference>
<dbReference type="PANTHER" id="PTHR46179">
    <property type="entry name" value="ZINC FINGER PROTEIN"/>
    <property type="match status" value="1"/>
</dbReference>
<dbReference type="RefSeq" id="XP_034237337.1">
    <property type="nucleotide sequence ID" value="XM_034381446.1"/>
</dbReference>
<evidence type="ECO:0000256" key="4">
    <source>
        <dbReference type="ARBA" id="ARBA00022833"/>
    </source>
</evidence>
<evidence type="ECO:0000259" key="8">
    <source>
        <dbReference type="PROSITE" id="PS00028"/>
    </source>
</evidence>
<evidence type="ECO:0000256" key="3">
    <source>
        <dbReference type="ARBA" id="ARBA00022771"/>
    </source>
</evidence>
<dbReference type="OrthoDB" id="7699017at2759"/>
<dbReference type="Proteomes" id="UP000515158">
    <property type="component" value="Unplaced"/>
</dbReference>
<dbReference type="GeneID" id="117642850"/>
<keyword evidence="5" id="KW-0805">Transcription regulation</keyword>
<dbReference type="AlphaFoldDB" id="A0A6P8YTE3"/>
<dbReference type="GO" id="GO:0005634">
    <property type="term" value="C:nucleus"/>
    <property type="evidence" value="ECO:0007669"/>
    <property type="project" value="UniProtKB-SubCell"/>
</dbReference>
<keyword evidence="4" id="KW-0862">Zinc</keyword>
<proteinExistence type="predicted"/>
<dbReference type="KEGG" id="tpal:117642850"/>
<feature type="domain" description="C2H2-type" evidence="8">
    <location>
        <begin position="117"/>
        <end position="140"/>
    </location>
</feature>
<dbReference type="InterPro" id="IPR013087">
    <property type="entry name" value="Znf_C2H2_type"/>
</dbReference>
<dbReference type="InterPro" id="IPR051061">
    <property type="entry name" value="Zinc_finger_trans_reg"/>
</dbReference>
<keyword evidence="6" id="KW-0804">Transcription</keyword>
<gene>
    <name evidence="10" type="primary">LOC117642850</name>
</gene>
<feature type="domain" description="C2H2-type" evidence="8">
    <location>
        <begin position="37"/>
        <end position="60"/>
    </location>
</feature>
<feature type="domain" description="C2H2-type" evidence="8">
    <location>
        <begin position="86"/>
        <end position="108"/>
    </location>
</feature>
<evidence type="ECO:0000256" key="7">
    <source>
        <dbReference type="ARBA" id="ARBA00023242"/>
    </source>
</evidence>
<dbReference type="SMART" id="SM00355">
    <property type="entry name" value="ZnF_C2H2"/>
    <property type="match status" value="4"/>
</dbReference>
<keyword evidence="7" id="KW-0539">Nucleus</keyword>
<evidence type="ECO:0000256" key="6">
    <source>
        <dbReference type="ARBA" id="ARBA00023163"/>
    </source>
</evidence>
<accession>A0A6P8YTE3</accession>
<keyword evidence="3" id="KW-0863">Zinc-finger</keyword>
<evidence type="ECO:0000313" key="9">
    <source>
        <dbReference type="Proteomes" id="UP000515158"/>
    </source>
</evidence>
<dbReference type="GO" id="GO:0008270">
    <property type="term" value="F:zinc ion binding"/>
    <property type="evidence" value="ECO:0007669"/>
    <property type="project" value="UniProtKB-KW"/>
</dbReference>
<reference evidence="10" key="1">
    <citation type="submission" date="2025-08" db="UniProtKB">
        <authorList>
            <consortium name="RefSeq"/>
        </authorList>
    </citation>
    <scope>IDENTIFICATION</scope>
    <source>
        <tissue evidence="10">Total insect</tissue>
    </source>
</reference>
<comment type="subcellular location">
    <subcellularLocation>
        <location evidence="1">Nucleus</location>
    </subcellularLocation>
</comment>
<dbReference type="PANTHER" id="PTHR46179:SF13">
    <property type="entry name" value="C2H2-TYPE DOMAIN-CONTAINING PROTEIN"/>
    <property type="match status" value="1"/>
</dbReference>
<protein>
    <submittedName>
        <fullName evidence="10">Uncharacterized protein LOC117642850</fullName>
    </submittedName>
</protein>
<organism evidence="10">
    <name type="scientific">Thrips palmi</name>
    <name type="common">Melon thrips</name>
    <dbReference type="NCBI Taxonomy" id="161013"/>
    <lineage>
        <taxon>Eukaryota</taxon>
        <taxon>Metazoa</taxon>
        <taxon>Ecdysozoa</taxon>
        <taxon>Arthropoda</taxon>
        <taxon>Hexapoda</taxon>
        <taxon>Insecta</taxon>
        <taxon>Pterygota</taxon>
        <taxon>Neoptera</taxon>
        <taxon>Paraneoptera</taxon>
        <taxon>Thysanoptera</taxon>
        <taxon>Terebrantia</taxon>
        <taxon>Thripoidea</taxon>
        <taxon>Thripidae</taxon>
        <taxon>Thrips</taxon>
    </lineage>
</organism>
<dbReference type="InParanoid" id="A0A6P8YTE3"/>
<name>A0A6P8YTE3_THRPL</name>
<sequence>MDPVTLVCRFCTSQFSNVSAYFSHLKLHRHITAIFPCCITSCRDVFKSEINLRTHLYRHHSLDVRLSKDNPNRSQLVSNAFGKFECTLLVCKKELDSFKELSKHLKGHMNSGATTPCPFPDCNRVFKCSNNFGVHVSRSHRAGTLSRVVPDVPDVPDVVPDVVEAVLNVDNCDSLDDLPIVDGPLPPVAELVDEGKLLLDNLAQFFMKLEFQYLLPASTVLYIAKELQTLHEDTFNAISDKLRKKLSRENISPETTEMIVNEVFDVHRKHLKALRTEYTRNKYYLDNFLYVNPRKKRLKNGNFFYYVSIIKTLKRIFKSKSYSVSLDPPSQSDPNVLKDFTDGKCYKDNPFFKDNEKSIKLILYQDAFELVHAIGPAKGKHKTIGIYLTIGNMPDYMRSKVNNIFLIGLCKEKDYDHEKLFRPIIDDLKKLEREGVDIGIGQNVKAGLVFVTGDNLGSHCLGGFLMSFSKTRYFCRYCTIDNPSFHSDGGHHLKFPARTPEVYNQCLQGRHRNTRMGVKLNSIFNELEHFHVCNPGLPPCLAHDLHEGVAAVDMAWFVYYFICNGWFTTEQLNAKTASFPYSSEDRRDQPKPYTFRAEKIAGGAVQIWTFLKLFPLIVLDLVDDWHEKWEDPVWKNYVLLVEIMELLLAPEFPYVPLRPKHHYLSHAAELIMIFGPLSKVFTLRFEHKHQFFKRTIRFSKNFINVLKSLTVKHELFQAFLRTGAQLQCEVEITNSSTFYVCMYAPEIVHAVQHSVASNHIQECPSVVVRGTTYKKGSLVVLRQAHYQCDVEIGRICLCLYDDNNQVFFVVEVFSTTFVSPTRVFRLEGRKGYECISHSSLLTHCVPREYKVSGSTFVKLKHAIYC</sequence>
<dbReference type="GO" id="GO:0006357">
    <property type="term" value="P:regulation of transcription by RNA polymerase II"/>
    <property type="evidence" value="ECO:0007669"/>
    <property type="project" value="TreeGrafter"/>
</dbReference>